<feature type="compositionally biased region" description="Basic and acidic residues" evidence="1">
    <location>
        <begin position="107"/>
        <end position="117"/>
    </location>
</feature>
<evidence type="ECO:0000313" key="2">
    <source>
        <dbReference type="EMBL" id="KAJ3662865.1"/>
    </source>
</evidence>
<organism evidence="2 3">
    <name type="scientific">Zophobas morio</name>
    <dbReference type="NCBI Taxonomy" id="2755281"/>
    <lineage>
        <taxon>Eukaryota</taxon>
        <taxon>Metazoa</taxon>
        <taxon>Ecdysozoa</taxon>
        <taxon>Arthropoda</taxon>
        <taxon>Hexapoda</taxon>
        <taxon>Insecta</taxon>
        <taxon>Pterygota</taxon>
        <taxon>Neoptera</taxon>
        <taxon>Endopterygota</taxon>
        <taxon>Coleoptera</taxon>
        <taxon>Polyphaga</taxon>
        <taxon>Cucujiformia</taxon>
        <taxon>Tenebrionidae</taxon>
        <taxon>Zophobas</taxon>
    </lineage>
</organism>
<dbReference type="Proteomes" id="UP001168821">
    <property type="component" value="Unassembled WGS sequence"/>
</dbReference>
<evidence type="ECO:0000256" key="1">
    <source>
        <dbReference type="SAM" id="MobiDB-lite"/>
    </source>
</evidence>
<comment type="caution">
    <text evidence="2">The sequence shown here is derived from an EMBL/GenBank/DDBJ whole genome shotgun (WGS) entry which is preliminary data.</text>
</comment>
<feature type="region of interest" description="Disordered" evidence="1">
    <location>
        <begin position="89"/>
        <end position="117"/>
    </location>
</feature>
<sequence>MYGGVDKEIWAKTDVGCTIKKDPSDMVISWTKINERTIAIRIKLEADQILTIIIVFGPNERYCYERKPYAVLIRPLWVLVCTALMGDSSSVTATGRRSLKKSLGAPDKSRSGDRGVSRRTEWLFKWETPSGTGSEVRTMEK</sequence>
<proteinExistence type="predicted"/>
<protein>
    <submittedName>
        <fullName evidence="2">Uncharacterized protein</fullName>
    </submittedName>
</protein>
<reference evidence="2" key="1">
    <citation type="journal article" date="2023" name="G3 (Bethesda)">
        <title>Whole genome assemblies of Zophobas morio and Tenebrio molitor.</title>
        <authorList>
            <person name="Kaur S."/>
            <person name="Stinson S.A."/>
            <person name="diCenzo G.C."/>
        </authorList>
    </citation>
    <scope>NUCLEOTIDE SEQUENCE</scope>
    <source>
        <strain evidence="2">QUZm001</strain>
    </source>
</reference>
<dbReference type="AlphaFoldDB" id="A0AA38ITD5"/>
<evidence type="ECO:0000313" key="3">
    <source>
        <dbReference type="Proteomes" id="UP001168821"/>
    </source>
</evidence>
<keyword evidence="3" id="KW-1185">Reference proteome</keyword>
<name>A0AA38ITD5_9CUCU</name>
<accession>A0AA38ITD5</accession>
<gene>
    <name evidence="2" type="ORF">Zmor_007185</name>
</gene>
<dbReference type="EMBL" id="JALNTZ010000002">
    <property type="protein sequence ID" value="KAJ3662865.1"/>
    <property type="molecule type" value="Genomic_DNA"/>
</dbReference>